<evidence type="ECO:0000313" key="2">
    <source>
        <dbReference type="EMBL" id="AWN44968.1"/>
    </source>
</evidence>
<keyword evidence="1" id="KW-0812">Transmembrane</keyword>
<keyword evidence="1" id="KW-0472">Membrane</keyword>
<dbReference type="AlphaFoldDB" id="A0A2U8WHD6"/>
<dbReference type="RefSeq" id="WP_109957344.1">
    <property type="nucleotide sequence ID" value="NZ_CP029553.1"/>
</dbReference>
<dbReference type="EMBL" id="CP029553">
    <property type="protein sequence ID" value="AWN44968.1"/>
    <property type="molecule type" value="Genomic_DNA"/>
</dbReference>
<keyword evidence="3" id="KW-1185">Reference proteome</keyword>
<feature type="transmembrane region" description="Helical" evidence="1">
    <location>
        <begin position="56"/>
        <end position="76"/>
    </location>
</feature>
<evidence type="ECO:0000313" key="3">
    <source>
        <dbReference type="Proteomes" id="UP000245444"/>
    </source>
</evidence>
<keyword evidence="1" id="KW-1133">Transmembrane helix</keyword>
<accession>A0A2U8WHD6</accession>
<dbReference type="KEGG" id="mtea:DK419_00360"/>
<feature type="transmembrane region" description="Helical" evidence="1">
    <location>
        <begin position="25"/>
        <end position="44"/>
    </location>
</feature>
<protein>
    <submittedName>
        <fullName evidence="2">Uncharacterized protein</fullName>
    </submittedName>
</protein>
<evidence type="ECO:0000256" key="1">
    <source>
        <dbReference type="SAM" id="Phobius"/>
    </source>
</evidence>
<proteinExistence type="predicted"/>
<sequence>MIFIIMIIPIWDLACRRGVPGPRSAASLGAASAYMTMVIGFLAGKTPVLAITSQIAAIYVAAAGAISGAVMWWAAYEPDTLKVRIRLCLIVRHCCDQRRVR</sequence>
<name>A0A2U8WHD6_9HYPH</name>
<dbReference type="Proteomes" id="UP000245444">
    <property type="component" value="Chromosome"/>
</dbReference>
<reference evidence="2 3" key="1">
    <citation type="submission" date="2018-05" db="EMBL/GenBank/DDBJ databases">
        <title>Complete Genome Sequence of Methylobacterium sp. 17Sr1-28.</title>
        <authorList>
            <person name="Srinivasan S."/>
        </authorList>
    </citation>
    <scope>NUCLEOTIDE SEQUENCE [LARGE SCALE GENOMIC DNA]</scope>
    <source>
        <strain evidence="2 3">17Sr1-28</strain>
    </source>
</reference>
<organism evidence="2 3">
    <name type="scientific">Methylobacterium terrae</name>
    <dbReference type="NCBI Taxonomy" id="2202827"/>
    <lineage>
        <taxon>Bacteria</taxon>
        <taxon>Pseudomonadati</taxon>
        <taxon>Pseudomonadota</taxon>
        <taxon>Alphaproteobacteria</taxon>
        <taxon>Hyphomicrobiales</taxon>
        <taxon>Methylobacteriaceae</taxon>
        <taxon>Methylobacterium</taxon>
    </lineage>
</organism>
<gene>
    <name evidence="2" type="ORF">DK419_00360</name>
</gene>